<dbReference type="PANTHER" id="PTHR33392:SF3">
    <property type="entry name" value="POLYISOPRENYL-TEICHOIC ACID--PEPTIDOGLYCAN TEICHOIC ACID TRANSFERASE TAGT"/>
    <property type="match status" value="1"/>
</dbReference>
<dbReference type="Pfam" id="PF03816">
    <property type="entry name" value="LytR_cpsA_psr"/>
    <property type="match status" value="1"/>
</dbReference>
<dbReference type="PANTHER" id="PTHR33392">
    <property type="entry name" value="POLYISOPRENYL-TEICHOIC ACID--PEPTIDOGLYCAN TEICHOIC ACID TRANSFERASE TAGU"/>
    <property type="match status" value="1"/>
</dbReference>
<keyword evidence="2" id="KW-1133">Transmembrane helix</keyword>
<dbReference type="EMBL" id="FNJW01000008">
    <property type="protein sequence ID" value="SDQ40576.1"/>
    <property type="molecule type" value="Genomic_DNA"/>
</dbReference>
<keyword evidence="2" id="KW-0812">Transmembrane</keyword>
<dbReference type="AlphaFoldDB" id="A0A1H1AN04"/>
<dbReference type="Proteomes" id="UP000199481">
    <property type="component" value="Unassembled WGS sequence"/>
</dbReference>
<feature type="transmembrane region" description="Helical" evidence="2">
    <location>
        <begin position="24"/>
        <end position="44"/>
    </location>
</feature>
<organism evidence="4 5">
    <name type="scientific">Carnobacterium viridans</name>
    <dbReference type="NCBI Taxonomy" id="174587"/>
    <lineage>
        <taxon>Bacteria</taxon>
        <taxon>Bacillati</taxon>
        <taxon>Bacillota</taxon>
        <taxon>Bacilli</taxon>
        <taxon>Lactobacillales</taxon>
        <taxon>Carnobacteriaceae</taxon>
        <taxon>Carnobacterium</taxon>
    </lineage>
</organism>
<evidence type="ECO:0000256" key="2">
    <source>
        <dbReference type="SAM" id="Phobius"/>
    </source>
</evidence>
<dbReference type="NCBIfam" id="TIGR00350">
    <property type="entry name" value="lytR_cpsA_psr"/>
    <property type="match status" value="1"/>
</dbReference>
<proteinExistence type="inferred from homology"/>
<sequence>MKKHPNTSRSASYIDKRQKRKNTIILSILIPIMIIILGAAIYAAKLYATAQKTIDDSYHELDRSKEVVVDPIKETTSILIMGIDDTEERDLGSARTDSLIYLTIDPNNHEVNMVSIPRDTYTPIMYQGEYVREDKINAAYGKGEEQATIETVEELLDVPIHYYVTFDFEAFLKIIDALGGIEMDVPIAFSEQNSDGKMNQITLEEGYQTLNGEEALALARTRKIDNDVMRGERQQLLIQAIVKKALSAGSISKYTDVIEAVGSNMRTDLTFNEMLGIAQTGLEGSYAFNSYTFEWTDFMLDGASMVELYPDSVDFVSHRFRVALGLDSLDERDADDYEFETNGLTNYAY</sequence>
<gene>
    <name evidence="4" type="ORF">SAMN04487752_2156</name>
</gene>
<accession>A0A1H1AN04</accession>
<dbReference type="InterPro" id="IPR004474">
    <property type="entry name" value="LytR_CpsA_psr"/>
</dbReference>
<feature type="domain" description="Cell envelope-related transcriptional attenuator" evidence="3">
    <location>
        <begin position="95"/>
        <end position="246"/>
    </location>
</feature>
<evidence type="ECO:0000256" key="1">
    <source>
        <dbReference type="ARBA" id="ARBA00006068"/>
    </source>
</evidence>
<keyword evidence="2" id="KW-0472">Membrane</keyword>
<evidence type="ECO:0000313" key="5">
    <source>
        <dbReference type="Proteomes" id="UP000199481"/>
    </source>
</evidence>
<dbReference type="Gene3D" id="3.40.630.190">
    <property type="entry name" value="LCP protein"/>
    <property type="match status" value="1"/>
</dbReference>
<dbReference type="OrthoDB" id="27330at2"/>
<evidence type="ECO:0000259" key="3">
    <source>
        <dbReference type="Pfam" id="PF03816"/>
    </source>
</evidence>
<reference evidence="5" key="1">
    <citation type="submission" date="2016-10" db="EMBL/GenBank/DDBJ databases">
        <authorList>
            <person name="Varghese N."/>
            <person name="Submissions S."/>
        </authorList>
    </citation>
    <scope>NUCLEOTIDE SEQUENCE [LARGE SCALE GENOMIC DNA]</scope>
    <source>
        <strain evidence="5">MPL-11</strain>
    </source>
</reference>
<dbReference type="InterPro" id="IPR050922">
    <property type="entry name" value="LytR/CpsA/Psr_CW_biosynth"/>
</dbReference>
<protein>
    <submittedName>
        <fullName evidence="4">Cell envelope-related function transcriptional attenuator common domain-containing protein</fullName>
    </submittedName>
</protein>
<comment type="similarity">
    <text evidence="1">Belongs to the LytR/CpsA/Psr (LCP) family.</text>
</comment>
<name>A0A1H1AN04_9LACT</name>
<evidence type="ECO:0000313" key="4">
    <source>
        <dbReference type="EMBL" id="SDQ40576.1"/>
    </source>
</evidence>
<keyword evidence="5" id="KW-1185">Reference proteome</keyword>